<dbReference type="Proteomes" id="UP000064967">
    <property type="component" value="Chromosome"/>
</dbReference>
<feature type="region of interest" description="Disordered" evidence="1">
    <location>
        <begin position="46"/>
        <end position="70"/>
    </location>
</feature>
<dbReference type="InterPro" id="IPR000408">
    <property type="entry name" value="Reg_chr_condens"/>
</dbReference>
<dbReference type="SUPFAM" id="SSF50985">
    <property type="entry name" value="RCC1/BLIP-II"/>
    <property type="match status" value="1"/>
</dbReference>
<feature type="chain" id="PRO_5005466530" evidence="2">
    <location>
        <begin position="28"/>
        <end position="446"/>
    </location>
</feature>
<dbReference type="EMBL" id="CP012333">
    <property type="protein sequence ID" value="AKV00426.1"/>
    <property type="molecule type" value="Genomic_DNA"/>
</dbReference>
<dbReference type="PANTHER" id="PTHR45982:SF1">
    <property type="entry name" value="REGULATOR OF CHROMOSOME CONDENSATION"/>
    <property type="match status" value="1"/>
</dbReference>
<sequence>MLRHTRFGRTSMAVLVAASSAIVNVVACSDSEQRDVFSSEVDAADAAHLPETGTEPTLDGGPADAGPSFDAASEPVTCSVTPCAVELAAGENHVCARMSAGDVRCWGSDDFGSLGRGEPDADTRDVSFGPLTVVELPKSVQITAAYRTTCARGEDGSVKCWGGNDRGQLGLTPLTTDTRAHPQPTVVGLSAPATRIDIGQRSACALLSTGGLACWGANDKMQLGREETGTTLSPGPSKVPGLKVMRTAASNTTTYALTDDDKLAAWGALAAREGSLDPDPLPAVIPTLNRVTDVSVGLTHACAIAEGSVYCWGSSAKYALCTGLPSKETLPAHAALYSDAYPQQISVARNNTCVRLTDGTVQCCGDGSRGQLGAPLADGGGTVALSFTKATSFTGHAVQVVTTAQTTCALLRTGEVDCWGGNQHGELGQGTADDDAHPTPAAVHFQ</sequence>
<dbReference type="Pfam" id="PF13540">
    <property type="entry name" value="RCC1_2"/>
    <property type="match status" value="4"/>
</dbReference>
<feature type="signal peptide" evidence="2">
    <location>
        <begin position="1"/>
        <end position="27"/>
    </location>
</feature>
<evidence type="ECO:0000313" key="4">
    <source>
        <dbReference type="Proteomes" id="UP000064967"/>
    </source>
</evidence>
<protein>
    <submittedName>
        <fullName evidence="3">BNR repeat domain protein</fullName>
    </submittedName>
</protein>
<keyword evidence="2" id="KW-0732">Signal</keyword>
<dbReference type="PROSITE" id="PS50012">
    <property type="entry name" value="RCC1_3"/>
    <property type="match status" value="4"/>
</dbReference>
<keyword evidence="4" id="KW-1185">Reference proteome</keyword>
<dbReference type="GO" id="GO:0005737">
    <property type="term" value="C:cytoplasm"/>
    <property type="evidence" value="ECO:0007669"/>
    <property type="project" value="TreeGrafter"/>
</dbReference>
<dbReference type="STRING" id="1391654.AKJ09_07089"/>
<name>A0A0K1Q3K2_9BACT</name>
<dbReference type="PANTHER" id="PTHR45982">
    <property type="entry name" value="REGULATOR OF CHROMOSOME CONDENSATION"/>
    <property type="match status" value="1"/>
</dbReference>
<evidence type="ECO:0000256" key="1">
    <source>
        <dbReference type="SAM" id="MobiDB-lite"/>
    </source>
</evidence>
<dbReference type="AlphaFoldDB" id="A0A0K1Q3K2"/>
<dbReference type="Gene3D" id="2.130.10.30">
    <property type="entry name" value="Regulator of chromosome condensation 1/beta-lactamase-inhibitor protein II"/>
    <property type="match status" value="2"/>
</dbReference>
<reference evidence="3 4" key="1">
    <citation type="submission" date="2015-08" db="EMBL/GenBank/DDBJ databases">
        <authorList>
            <person name="Babu N.S."/>
            <person name="Beckwith C.J."/>
            <person name="Beseler K.G."/>
            <person name="Brison A."/>
            <person name="Carone J.V."/>
            <person name="Caskin T.P."/>
            <person name="Diamond M."/>
            <person name="Durham M.E."/>
            <person name="Foxe J.M."/>
            <person name="Go M."/>
            <person name="Henderson B.A."/>
            <person name="Jones I.B."/>
            <person name="McGettigan J.A."/>
            <person name="Micheletti S.J."/>
            <person name="Nasrallah M.E."/>
            <person name="Ortiz D."/>
            <person name="Piller C.R."/>
            <person name="Privatt S.R."/>
            <person name="Schneider S.L."/>
            <person name="Sharp S."/>
            <person name="Smith T.C."/>
            <person name="Stanton J.D."/>
            <person name="Ullery H.E."/>
            <person name="Wilson R.J."/>
            <person name="Serrano M.G."/>
            <person name="Buck G."/>
            <person name="Lee V."/>
            <person name="Wang Y."/>
            <person name="Carvalho R."/>
            <person name="Voegtly L."/>
            <person name="Shi R."/>
            <person name="Duckworth R."/>
            <person name="Johnson A."/>
            <person name="Loviza R."/>
            <person name="Walstead R."/>
            <person name="Shah Z."/>
            <person name="Kiflezghi M."/>
            <person name="Wade K."/>
            <person name="Ball S.L."/>
            <person name="Bradley K.W."/>
            <person name="Asai D.J."/>
            <person name="Bowman C.A."/>
            <person name="Russell D.A."/>
            <person name="Pope W.H."/>
            <person name="Jacobs-Sera D."/>
            <person name="Hendrix R.W."/>
            <person name="Hatfull G.F."/>
        </authorList>
    </citation>
    <scope>NUCLEOTIDE SEQUENCE [LARGE SCALE GENOMIC DNA]</scope>
    <source>
        <strain evidence="3 4">DSM 27648</strain>
    </source>
</reference>
<proteinExistence type="predicted"/>
<evidence type="ECO:0000313" key="3">
    <source>
        <dbReference type="EMBL" id="AKV00426.1"/>
    </source>
</evidence>
<dbReference type="KEGG" id="llu:AKJ09_07089"/>
<evidence type="ECO:0000256" key="2">
    <source>
        <dbReference type="SAM" id="SignalP"/>
    </source>
</evidence>
<dbReference type="InterPro" id="IPR051553">
    <property type="entry name" value="Ran_GTPase-activating"/>
</dbReference>
<accession>A0A0K1Q3K2</accession>
<gene>
    <name evidence="3" type="ORF">AKJ09_07089</name>
</gene>
<dbReference type="PRINTS" id="PR00633">
    <property type="entry name" value="RCCNDNSATION"/>
</dbReference>
<organism evidence="3 4">
    <name type="scientific">Labilithrix luteola</name>
    <dbReference type="NCBI Taxonomy" id="1391654"/>
    <lineage>
        <taxon>Bacteria</taxon>
        <taxon>Pseudomonadati</taxon>
        <taxon>Myxococcota</taxon>
        <taxon>Polyangia</taxon>
        <taxon>Polyangiales</taxon>
        <taxon>Labilitrichaceae</taxon>
        <taxon>Labilithrix</taxon>
    </lineage>
</organism>
<dbReference type="GO" id="GO:0005085">
    <property type="term" value="F:guanyl-nucleotide exchange factor activity"/>
    <property type="evidence" value="ECO:0007669"/>
    <property type="project" value="TreeGrafter"/>
</dbReference>
<dbReference type="RefSeq" id="WP_169928041.1">
    <property type="nucleotide sequence ID" value="NZ_CP012333.1"/>
</dbReference>
<dbReference type="InterPro" id="IPR009091">
    <property type="entry name" value="RCC1/BLIP-II"/>
</dbReference>